<reference evidence="1 2" key="1">
    <citation type="submission" date="2021-04" db="EMBL/GenBank/DDBJ databases">
        <authorList>
            <person name="Bliznina A."/>
        </authorList>
    </citation>
    <scope>NUCLEOTIDE SEQUENCE [LARGE SCALE GENOMIC DNA]</scope>
</reference>
<dbReference type="EMBL" id="OU015566">
    <property type="protein sequence ID" value="CAG5108258.1"/>
    <property type="molecule type" value="Genomic_DNA"/>
</dbReference>
<gene>
    <name evidence="1" type="ORF">OKIOD_LOCUS12475</name>
</gene>
<dbReference type="Gene3D" id="2.120.10.80">
    <property type="entry name" value="Kelch-type beta propeller"/>
    <property type="match status" value="1"/>
</dbReference>
<evidence type="ECO:0000313" key="1">
    <source>
        <dbReference type="EMBL" id="CAG5108258.1"/>
    </source>
</evidence>
<dbReference type="SUPFAM" id="SSF117281">
    <property type="entry name" value="Kelch motif"/>
    <property type="match status" value="1"/>
</dbReference>
<dbReference type="Proteomes" id="UP001158576">
    <property type="component" value="Chromosome 1"/>
</dbReference>
<keyword evidence="2" id="KW-1185">Reference proteome</keyword>
<name>A0ABN7SZA1_OIKDI</name>
<sequence length="394" mass="43302">MKTFAFLSVIRASEAFRANCPDQELGDLCESNCLDGLSSCLSDCLSDAGCQEQCYTSFNNCSFRCPCNIFCPDGCKDCENEICPDDTCPDQNLADECEAKCSETLEYCLNQCSDPSCQENCFIGFNNCSFRCPCNIFCPNGCEGCENEVCGGGGGETARRLVHLGDAGGEGNTAFFVTDEFGELFEKLFLALPDSGLSSNTSLRNAGFAVFRNEIFAFGGEVRDSYKTRILKLEGCEFKVHPFSLVRPFHSTYGSIAVWDGGDFEEEGVYICFGTYDYRKYCERFNGTSSERIASTNTDHQSAAMCVYGNELLAIGGINSYSQKSAYGFTAAKLDNNTIMMFPGKYGKAAYRTIWNGEQIEENRALLTGGELSLDNVMHPIVYEGNLECPEIKA</sequence>
<dbReference type="InterPro" id="IPR015915">
    <property type="entry name" value="Kelch-typ_b-propeller"/>
</dbReference>
<proteinExistence type="predicted"/>
<accession>A0ABN7SZA1</accession>
<evidence type="ECO:0000313" key="2">
    <source>
        <dbReference type="Proteomes" id="UP001158576"/>
    </source>
</evidence>
<protein>
    <submittedName>
        <fullName evidence="1">Oidioi.mRNA.OKI2018_I69.chr1.g3710.t1.cds</fullName>
    </submittedName>
</protein>
<organism evidence="1 2">
    <name type="scientific">Oikopleura dioica</name>
    <name type="common">Tunicate</name>
    <dbReference type="NCBI Taxonomy" id="34765"/>
    <lineage>
        <taxon>Eukaryota</taxon>
        <taxon>Metazoa</taxon>
        <taxon>Chordata</taxon>
        <taxon>Tunicata</taxon>
        <taxon>Appendicularia</taxon>
        <taxon>Copelata</taxon>
        <taxon>Oikopleuridae</taxon>
        <taxon>Oikopleura</taxon>
    </lineage>
</organism>